<evidence type="ECO:0000313" key="2">
    <source>
        <dbReference type="EMBL" id="KZX17024.1"/>
    </source>
</evidence>
<feature type="transmembrane region" description="Helical" evidence="1">
    <location>
        <begin position="37"/>
        <end position="62"/>
    </location>
</feature>
<dbReference type="OrthoDB" id="80662at2157"/>
<feature type="transmembrane region" description="Helical" evidence="1">
    <location>
        <begin position="12"/>
        <end position="30"/>
    </location>
</feature>
<sequence>MPFIAENHFQFILEIAVIIFATIIFTINLVPISLSVVTFLSLFLSVGFTFLFGADLLMLFLAFGQNEFTHPFGPIALLAIITALASLKVMEDSGVNVVGLKKLVFALLLGITVFGGLMHRSFLLLWIIGLFIGYFLISKSFRQKSYLTIKRILMFLGIGAAGFFILELLSQLLHMDIFSPLLRIGRLEENSLPSLKMVLKNTQLVGHVQGSAFWGAQDTGFASGYISLPMGFIIMFGLPFPLFFGLLVTKKDMIDYMLPGIFGYAFDFGYLGLLGLVLISLITIVVGLKMLRVYRSKREKNNKNYLGREVLLIGSLTAFMAQALIGLFIFNRSINGTALLTFIILSALVIAHIVSLKRN</sequence>
<feature type="transmembrane region" description="Helical" evidence="1">
    <location>
        <begin position="336"/>
        <end position="356"/>
    </location>
</feature>
<proteinExistence type="predicted"/>
<dbReference type="PATRIC" id="fig|47311.3.peg.490"/>
<dbReference type="EMBL" id="LWMW01000075">
    <property type="protein sequence ID" value="KZX17024.1"/>
    <property type="molecule type" value="Genomic_DNA"/>
</dbReference>
<evidence type="ECO:0000313" key="3">
    <source>
        <dbReference type="Proteomes" id="UP000077275"/>
    </source>
</evidence>
<protein>
    <submittedName>
        <fullName evidence="2">Uncharacterized protein</fullName>
    </submittedName>
</protein>
<dbReference type="STRING" id="47311.MBCUT_04300"/>
<feature type="transmembrane region" description="Helical" evidence="1">
    <location>
        <begin position="123"/>
        <end position="141"/>
    </location>
</feature>
<dbReference type="Proteomes" id="UP000077275">
    <property type="component" value="Unassembled WGS sequence"/>
</dbReference>
<name>A0A166EUI3_9EURY</name>
<keyword evidence="1" id="KW-0472">Membrane</keyword>
<gene>
    <name evidence="2" type="ORF">MBCUT_04300</name>
</gene>
<organism evidence="2 3">
    <name type="scientific">Methanobrevibacter cuticularis</name>
    <dbReference type="NCBI Taxonomy" id="47311"/>
    <lineage>
        <taxon>Archaea</taxon>
        <taxon>Methanobacteriati</taxon>
        <taxon>Methanobacteriota</taxon>
        <taxon>Methanomada group</taxon>
        <taxon>Methanobacteria</taxon>
        <taxon>Methanobacteriales</taxon>
        <taxon>Methanobacteriaceae</taxon>
        <taxon>Methanobrevibacter</taxon>
    </lineage>
</organism>
<feature type="transmembrane region" description="Helical" evidence="1">
    <location>
        <begin position="68"/>
        <end position="87"/>
    </location>
</feature>
<feature type="transmembrane region" description="Helical" evidence="1">
    <location>
        <begin position="309"/>
        <end position="330"/>
    </location>
</feature>
<comment type="caution">
    <text evidence="2">The sequence shown here is derived from an EMBL/GenBank/DDBJ whole genome shotgun (WGS) entry which is preliminary data.</text>
</comment>
<feature type="transmembrane region" description="Helical" evidence="1">
    <location>
        <begin position="153"/>
        <end position="173"/>
    </location>
</feature>
<accession>A0A166EUI3</accession>
<keyword evidence="3" id="KW-1185">Reference proteome</keyword>
<dbReference type="AlphaFoldDB" id="A0A166EUI3"/>
<keyword evidence="1" id="KW-0812">Transmembrane</keyword>
<keyword evidence="1" id="KW-1133">Transmembrane helix</keyword>
<reference evidence="2 3" key="1">
    <citation type="submission" date="2016-04" db="EMBL/GenBank/DDBJ databases">
        <title>Genome sequence of Methanobrevibacter cuticularis DSM 11139.</title>
        <authorList>
            <person name="Poehlein A."/>
            <person name="Seedorf H."/>
            <person name="Daniel R."/>
        </authorList>
    </citation>
    <scope>NUCLEOTIDE SEQUENCE [LARGE SCALE GENOMIC DNA]</scope>
    <source>
        <strain evidence="2 3">DSM 11139</strain>
    </source>
</reference>
<evidence type="ECO:0000256" key="1">
    <source>
        <dbReference type="SAM" id="Phobius"/>
    </source>
</evidence>
<dbReference type="RefSeq" id="WP_067258337.1">
    <property type="nucleotide sequence ID" value="NZ_LWMW01000075.1"/>
</dbReference>
<feature type="transmembrane region" description="Helical" evidence="1">
    <location>
        <begin position="268"/>
        <end position="288"/>
    </location>
</feature>
<feature type="transmembrane region" description="Helical" evidence="1">
    <location>
        <begin position="228"/>
        <end position="248"/>
    </location>
</feature>